<dbReference type="PANTHER" id="PTHR11319:SF35">
    <property type="entry name" value="OUTER MEMBRANE PROTEIN PMPC-RELATED"/>
    <property type="match status" value="1"/>
</dbReference>
<evidence type="ECO:0000256" key="3">
    <source>
        <dbReference type="ARBA" id="ARBA00004613"/>
    </source>
</evidence>
<feature type="chain" id="PRO_5003041128" description="Polymorphic outer membrane protein" evidence="8">
    <location>
        <begin position="20"/>
        <end position="568"/>
    </location>
</feature>
<keyword evidence="7" id="KW-0998">Cell outer membrane</keyword>
<evidence type="ECO:0000256" key="6">
    <source>
        <dbReference type="ARBA" id="ARBA00023136"/>
    </source>
</evidence>
<proteinExistence type="predicted"/>
<dbReference type="SUPFAM" id="SSF51126">
    <property type="entry name" value="Pectin lyase-like"/>
    <property type="match status" value="2"/>
</dbReference>
<dbReference type="EMBL" id="ADBJ01000031">
    <property type="protein sequence ID" value="EFA80159.1"/>
    <property type="molecule type" value="Genomic_DNA"/>
</dbReference>
<evidence type="ECO:0000256" key="2">
    <source>
        <dbReference type="ARBA" id="ARBA00004442"/>
    </source>
</evidence>
<name>D3BE28_HETP5</name>
<dbReference type="NCBIfam" id="TIGR01376">
    <property type="entry name" value="POMP_repeat"/>
    <property type="match status" value="1"/>
</dbReference>
<protein>
    <recommendedName>
        <fullName evidence="11">Polymorphic outer membrane protein</fullName>
    </recommendedName>
</protein>
<keyword evidence="5 8" id="KW-0732">Signal</keyword>
<evidence type="ECO:0000256" key="8">
    <source>
        <dbReference type="SAM" id="SignalP"/>
    </source>
</evidence>
<evidence type="ECO:0000256" key="4">
    <source>
        <dbReference type="ARBA" id="ARBA00022525"/>
    </source>
</evidence>
<dbReference type="InterPro" id="IPR012332">
    <property type="entry name" value="Autotransporter_pectin_lyase_C"/>
</dbReference>
<sequence length="568" mass="61119">MNKLIVVITFLVFISLCESHSVDHINIPPRYADVQNQIANANSSTLVCTLSMRVKSCQTSNNQIQCPSVAQCLQEFSKSKDSYGSFAVSIPNFLFDSSYLCSGVVSDFNITGEILISSANGGNVYIDCKESQFLEVTLVGPTTFVLQGIDFIGCHSPINGGCLNIINHNESILIESSVYVYNSSSNGNRANYQGGFINADVGYISISNSTFNENSAIYASRTGGGVIYCSNGTVDIENSNFTNNNVQGANAGVVFSENLLVSNSTFDSNYAGTSGGAFYVNGYTSILNSVFTYNKVSLSGGVIYSPYGIIYITNSYFSGNNANNVGSVIYGGNITIENSKFEANTGVAGGVIYSTYQMELPTLISVNNSFFINNEVYESGAAIYAYCSDLNIQNTVFRGNQAQNGGAIYISNSYRDLEINVTSSIFEDQTVSKSGGAIYISTPYPGNIYLNLFESIFLNNVAKSYAGGIYFQQVPISFIGGLFNGSRSSEIQSGTFYSLSTTNINIVSFSNINEISVNYVPFYDEAYFSMPKALGAFGQCVKGYATIDEYGDVISCKCYSGGSGPHCT</sequence>
<keyword evidence="10" id="KW-1185">Reference proteome</keyword>
<dbReference type="Proteomes" id="UP000001396">
    <property type="component" value="Unassembled WGS sequence"/>
</dbReference>
<accession>D3BE28</accession>
<dbReference type="SMART" id="SM00710">
    <property type="entry name" value="PbH1"/>
    <property type="match status" value="6"/>
</dbReference>
<dbReference type="AlphaFoldDB" id="D3BE28"/>
<reference evidence="9 10" key="1">
    <citation type="journal article" date="2011" name="Genome Res.">
        <title>Phylogeny-wide analysis of social amoeba genomes highlights ancient origins for complex intercellular communication.</title>
        <authorList>
            <person name="Heidel A.J."/>
            <person name="Lawal H.M."/>
            <person name="Felder M."/>
            <person name="Schilde C."/>
            <person name="Helps N.R."/>
            <person name="Tunggal B."/>
            <person name="Rivero F."/>
            <person name="John U."/>
            <person name="Schleicher M."/>
            <person name="Eichinger L."/>
            <person name="Platzer M."/>
            <person name="Noegel A.A."/>
            <person name="Schaap P."/>
            <person name="Gloeckner G."/>
        </authorList>
    </citation>
    <scope>NUCLEOTIDE SEQUENCE [LARGE SCALE GENOMIC DNA]</scope>
    <source>
        <strain evidence="10">ATCC 26659 / Pp 5 / PN500</strain>
    </source>
</reference>
<dbReference type="InterPro" id="IPR011050">
    <property type="entry name" value="Pectin_lyase_fold/virulence"/>
</dbReference>
<evidence type="ECO:0000313" key="9">
    <source>
        <dbReference type="EMBL" id="EFA80159.1"/>
    </source>
</evidence>
<comment type="caution">
    <text evidence="9">The sequence shown here is derived from an EMBL/GenBank/DDBJ whole genome shotgun (WGS) entry which is preliminary data.</text>
</comment>
<dbReference type="RefSeq" id="XP_020432279.1">
    <property type="nucleotide sequence ID" value="XM_020577831.1"/>
</dbReference>
<dbReference type="InterPro" id="IPR003368">
    <property type="entry name" value="POMP_repeat"/>
</dbReference>
<comment type="subcellular location">
    <subcellularLocation>
        <location evidence="1">Cell envelope</location>
    </subcellularLocation>
    <subcellularLocation>
        <location evidence="2">Cell outer membrane</location>
    </subcellularLocation>
    <subcellularLocation>
        <location evidence="3">Secreted</location>
    </subcellularLocation>
</comment>
<feature type="signal peptide" evidence="8">
    <location>
        <begin position="1"/>
        <end position="19"/>
    </location>
</feature>
<evidence type="ECO:0000313" key="10">
    <source>
        <dbReference type="Proteomes" id="UP000001396"/>
    </source>
</evidence>
<dbReference type="InterPro" id="IPR006626">
    <property type="entry name" value="PbH1"/>
</dbReference>
<keyword evidence="4" id="KW-0964">Secreted</keyword>
<dbReference type="GO" id="GO:0005576">
    <property type="term" value="C:extracellular region"/>
    <property type="evidence" value="ECO:0007669"/>
    <property type="project" value="UniProtKB-SubCell"/>
</dbReference>
<organism evidence="9 10">
    <name type="scientific">Heterostelium pallidum (strain ATCC 26659 / Pp 5 / PN500)</name>
    <name type="common">Cellular slime mold</name>
    <name type="synonym">Polysphondylium pallidum</name>
    <dbReference type="NCBI Taxonomy" id="670386"/>
    <lineage>
        <taxon>Eukaryota</taxon>
        <taxon>Amoebozoa</taxon>
        <taxon>Evosea</taxon>
        <taxon>Eumycetozoa</taxon>
        <taxon>Dictyostelia</taxon>
        <taxon>Acytosteliales</taxon>
        <taxon>Acytosteliaceae</taxon>
        <taxon>Heterostelium</taxon>
    </lineage>
</organism>
<dbReference type="GeneID" id="31362462"/>
<dbReference type="InParanoid" id="D3BE28"/>
<dbReference type="PANTHER" id="PTHR11319">
    <property type="entry name" value="G PROTEIN-COUPLED RECEPTOR-RELATED"/>
    <property type="match status" value="1"/>
</dbReference>
<keyword evidence="6" id="KW-0472">Membrane</keyword>
<dbReference type="Pfam" id="PF02415">
    <property type="entry name" value="Chlam_PMP"/>
    <property type="match status" value="2"/>
</dbReference>
<evidence type="ECO:0008006" key="11">
    <source>
        <dbReference type="Google" id="ProtNLM"/>
    </source>
</evidence>
<gene>
    <name evidence="9" type="ORF">PPL_06981</name>
</gene>
<evidence type="ECO:0000256" key="1">
    <source>
        <dbReference type="ARBA" id="ARBA00004196"/>
    </source>
</evidence>
<evidence type="ECO:0000256" key="7">
    <source>
        <dbReference type="ARBA" id="ARBA00023237"/>
    </source>
</evidence>
<dbReference type="Gene3D" id="2.160.20.20">
    <property type="match status" value="1"/>
</dbReference>
<evidence type="ECO:0000256" key="5">
    <source>
        <dbReference type="ARBA" id="ARBA00022729"/>
    </source>
</evidence>
<dbReference type="OMA" id="RIYMENA"/>